<evidence type="ECO:0000313" key="3">
    <source>
        <dbReference type="EMBL" id="GHE62494.1"/>
    </source>
</evidence>
<keyword evidence="2" id="KW-0472">Membrane</keyword>
<accession>A0A919DP64</accession>
<sequence>MLLSGTARAGARWAAYRTDVTPFLRGGSGPGDKPRQRRVLELALHPRRLRSAARRRRVVPGADAPDPALAEPVVRGAEARPRRRGRPGRRGYGGGLAFGGLGLALLVAARSYAARTRPRCAAARR</sequence>
<dbReference type="AlphaFoldDB" id="A0A919DP64"/>
<dbReference type="EMBL" id="BNBT01000046">
    <property type="protein sequence ID" value="GHE62494.1"/>
    <property type="molecule type" value="Genomic_DNA"/>
</dbReference>
<gene>
    <name evidence="3" type="ORF">GCM10018785_34380</name>
</gene>
<evidence type="ECO:0000256" key="2">
    <source>
        <dbReference type="SAM" id="Phobius"/>
    </source>
</evidence>
<reference evidence="3" key="2">
    <citation type="submission" date="2020-09" db="EMBL/GenBank/DDBJ databases">
        <authorList>
            <person name="Sun Q."/>
            <person name="Ohkuma M."/>
        </authorList>
    </citation>
    <scope>NUCLEOTIDE SEQUENCE</scope>
    <source>
        <strain evidence="3">JCM 4784</strain>
    </source>
</reference>
<feature type="transmembrane region" description="Helical" evidence="2">
    <location>
        <begin position="92"/>
        <end position="113"/>
    </location>
</feature>
<keyword evidence="2" id="KW-0812">Transmembrane</keyword>
<feature type="region of interest" description="Disordered" evidence="1">
    <location>
        <begin position="52"/>
        <end position="93"/>
    </location>
</feature>
<dbReference type="Proteomes" id="UP000608024">
    <property type="component" value="Unassembled WGS sequence"/>
</dbReference>
<proteinExistence type="predicted"/>
<evidence type="ECO:0000256" key="1">
    <source>
        <dbReference type="SAM" id="MobiDB-lite"/>
    </source>
</evidence>
<comment type="caution">
    <text evidence="3">The sequence shown here is derived from an EMBL/GenBank/DDBJ whole genome shotgun (WGS) entry which is preliminary data.</text>
</comment>
<reference evidence="3" key="1">
    <citation type="journal article" date="2014" name="Int. J. Syst. Evol. Microbiol.">
        <title>Complete genome sequence of Corynebacterium casei LMG S-19264T (=DSM 44701T), isolated from a smear-ripened cheese.</title>
        <authorList>
            <consortium name="US DOE Joint Genome Institute (JGI-PGF)"/>
            <person name="Walter F."/>
            <person name="Albersmeier A."/>
            <person name="Kalinowski J."/>
            <person name="Ruckert C."/>
        </authorList>
    </citation>
    <scope>NUCLEOTIDE SEQUENCE</scope>
    <source>
        <strain evidence="3">JCM 4784</strain>
    </source>
</reference>
<keyword evidence="2" id="KW-1133">Transmembrane helix</keyword>
<evidence type="ECO:0000313" key="4">
    <source>
        <dbReference type="Proteomes" id="UP000608024"/>
    </source>
</evidence>
<name>A0A919DP64_9ACTN</name>
<organism evidence="3 4">
    <name type="scientific">Streptomyces longispororuber</name>
    <dbReference type="NCBI Taxonomy" id="68230"/>
    <lineage>
        <taxon>Bacteria</taxon>
        <taxon>Bacillati</taxon>
        <taxon>Actinomycetota</taxon>
        <taxon>Actinomycetes</taxon>
        <taxon>Kitasatosporales</taxon>
        <taxon>Streptomycetaceae</taxon>
        <taxon>Streptomyces</taxon>
    </lineage>
</organism>
<keyword evidence="4" id="KW-1185">Reference proteome</keyword>
<protein>
    <submittedName>
        <fullName evidence="3">Uncharacterized protein</fullName>
    </submittedName>
</protein>